<organism evidence="3 4">
    <name type="scientific">Atopococcus tabaci</name>
    <dbReference type="NCBI Taxonomy" id="269774"/>
    <lineage>
        <taxon>Bacteria</taxon>
        <taxon>Bacillati</taxon>
        <taxon>Bacillota</taxon>
        <taxon>Bacilli</taxon>
        <taxon>Lactobacillales</taxon>
        <taxon>Carnobacteriaceae</taxon>
        <taxon>Atopococcus</taxon>
    </lineage>
</organism>
<dbReference type="Gene3D" id="3.10.310.30">
    <property type="match status" value="1"/>
</dbReference>
<name>A0AA43UC16_9LACT</name>
<gene>
    <name evidence="3" type="ORF">Q4F26_02580</name>
</gene>
<accession>A0AA43UC16</accession>
<keyword evidence="4" id="KW-1185">Reference proteome</keyword>
<dbReference type="EMBL" id="JAUNQW010000007">
    <property type="protein sequence ID" value="MDO5457204.1"/>
    <property type="molecule type" value="Genomic_DNA"/>
</dbReference>
<evidence type="ECO:0000259" key="2">
    <source>
        <dbReference type="Pfam" id="PF02272"/>
    </source>
</evidence>
<evidence type="ECO:0000313" key="4">
    <source>
        <dbReference type="Proteomes" id="UP001171751"/>
    </source>
</evidence>
<dbReference type="InterPro" id="IPR003156">
    <property type="entry name" value="DHHA1_dom"/>
</dbReference>
<proteinExistence type="predicted"/>
<dbReference type="InterPro" id="IPR038763">
    <property type="entry name" value="DHH_sf"/>
</dbReference>
<dbReference type="AlphaFoldDB" id="A0AA43UC16"/>
<dbReference type="Pfam" id="PF01368">
    <property type="entry name" value="DHH"/>
    <property type="match status" value="1"/>
</dbReference>
<evidence type="ECO:0000313" key="3">
    <source>
        <dbReference type="EMBL" id="MDO5457204.1"/>
    </source>
</evidence>
<dbReference type="Pfam" id="PF02272">
    <property type="entry name" value="DHHA1"/>
    <property type="match status" value="1"/>
</dbReference>
<dbReference type="GO" id="GO:0008441">
    <property type="term" value="F:3'(2'),5'-bisphosphate nucleotidase activity"/>
    <property type="evidence" value="ECO:0007669"/>
    <property type="project" value="UniProtKB-EC"/>
</dbReference>
<dbReference type="SUPFAM" id="SSF64182">
    <property type="entry name" value="DHH phosphoesterases"/>
    <property type="match status" value="1"/>
</dbReference>
<feature type="domain" description="DHHA1" evidence="2">
    <location>
        <begin position="232"/>
        <end position="315"/>
    </location>
</feature>
<dbReference type="InterPro" id="IPR001667">
    <property type="entry name" value="DDH_dom"/>
</dbReference>
<evidence type="ECO:0000259" key="1">
    <source>
        <dbReference type="Pfam" id="PF01368"/>
    </source>
</evidence>
<dbReference type="Proteomes" id="UP001171751">
    <property type="component" value="Unassembled WGS sequence"/>
</dbReference>
<reference evidence="3" key="1">
    <citation type="submission" date="2023-07" db="EMBL/GenBank/DDBJ databases">
        <title>Between Cages and Wild: Unraveling the Impact of Captivity on Animal Microbiomes and Antimicrobial Resistance.</title>
        <authorList>
            <person name="Schmartz G.P."/>
            <person name="Rehner J."/>
            <person name="Schuff M.J."/>
            <person name="Becker S.L."/>
            <person name="Kravczyk M."/>
            <person name="Gurevich A."/>
            <person name="Francke R."/>
            <person name="Mueller R."/>
            <person name="Keller V."/>
            <person name="Keller A."/>
        </authorList>
    </citation>
    <scope>NUCLEOTIDE SEQUENCE</scope>
    <source>
        <strain evidence="3">S39M_St_73</strain>
    </source>
</reference>
<dbReference type="PANTHER" id="PTHR47618">
    <property type="entry name" value="BIFUNCTIONAL OLIGORIBONUCLEASE AND PAP PHOSPHATASE NRNA"/>
    <property type="match status" value="1"/>
</dbReference>
<keyword evidence="3" id="KW-0378">Hydrolase</keyword>
<sequence>MTKLIQNKIVEAIKRYQTIIIHRHQRPDPDAVGSQCGLRDLIKNTFPQKTVLAAGSSPGSLKFLAEMDQVQDEDYADSLVIVTDTANASRIDDDRYNQADHVIKIDHHPSNPDGDYAHLTWEESSYSSCSEMIGELWLNHQDELKMNDAAARLLYAGIVGDTNRFLYNATSPQTMRIAADLMTYEFDHTEINDLMNRIGEKEALLMGYVLNNLKILESGMAYIIINQELLQELGIQDEHTQSIVSLPRRIEGVVTWAIFVQQDNGSYRCRLRSNGPVINHIAAEHDGGGHALASGANAKDQDEIDIMIDKLSKAAESFNKVYK</sequence>
<dbReference type="PANTHER" id="PTHR47618:SF1">
    <property type="entry name" value="BIFUNCTIONAL OLIGORIBONUCLEASE AND PAP PHOSPHATASE NRNA"/>
    <property type="match status" value="1"/>
</dbReference>
<feature type="domain" description="DDH" evidence="1">
    <location>
        <begin position="19"/>
        <end position="158"/>
    </location>
</feature>
<comment type="caution">
    <text evidence="3">The sequence shown here is derived from an EMBL/GenBank/DDBJ whole genome shotgun (WGS) entry which is preliminary data.</text>
</comment>
<dbReference type="EC" id="3.1.3.7" evidence="3"/>
<dbReference type="GO" id="GO:0003676">
    <property type="term" value="F:nucleic acid binding"/>
    <property type="evidence" value="ECO:0007669"/>
    <property type="project" value="InterPro"/>
</dbReference>
<dbReference type="Gene3D" id="3.90.1640.10">
    <property type="entry name" value="inorganic pyrophosphatase (n-terminal core)"/>
    <property type="match status" value="1"/>
</dbReference>
<dbReference type="InterPro" id="IPR051319">
    <property type="entry name" value="Oligoribo/pAp-PDE_c-di-AMP_PDE"/>
</dbReference>
<protein>
    <submittedName>
        <fullName evidence="3">Bifunctional oligoribonuclease/PAP phosphatase NrnA</fullName>
        <ecNumber evidence="3">3.1.3.7</ecNumber>
    </submittedName>
</protein>